<keyword evidence="3" id="KW-0862">Zinc</keyword>
<feature type="binding site" evidence="3">
    <location>
        <position position="129"/>
    </location>
    <ligand>
        <name>Zn(2+)</name>
        <dbReference type="ChEBI" id="CHEBI:29105"/>
    </ligand>
</feature>
<dbReference type="PROSITE" id="PS50305">
    <property type="entry name" value="SIRTUIN"/>
    <property type="match status" value="1"/>
</dbReference>
<dbReference type="Pfam" id="PF02146">
    <property type="entry name" value="SIR2"/>
    <property type="match status" value="1"/>
</dbReference>
<dbReference type="InterPro" id="IPR026590">
    <property type="entry name" value="Ssirtuin_cat_dom"/>
</dbReference>
<evidence type="ECO:0000256" key="1">
    <source>
        <dbReference type="ARBA" id="ARBA00022679"/>
    </source>
</evidence>
<gene>
    <name evidence="5" type="ORF">ACFO0N_13280</name>
</gene>
<dbReference type="InterPro" id="IPR050134">
    <property type="entry name" value="NAD-dep_sirtuin_deacylases"/>
</dbReference>
<feature type="active site" description="Proton acceptor" evidence="3">
    <location>
        <position position="121"/>
    </location>
</feature>
<organism evidence="5 6">
    <name type="scientific">Halobium salinum</name>
    <dbReference type="NCBI Taxonomy" id="1364940"/>
    <lineage>
        <taxon>Archaea</taxon>
        <taxon>Methanobacteriati</taxon>
        <taxon>Methanobacteriota</taxon>
        <taxon>Stenosarchaea group</taxon>
        <taxon>Halobacteria</taxon>
        <taxon>Halobacteriales</taxon>
        <taxon>Haloferacaceae</taxon>
        <taxon>Halobium</taxon>
    </lineage>
</organism>
<sequence length="248" mass="26324">MDERLASLADEVRAANTVVAFTGAGVSTASGIPSFRGEDGVWKTQFHPNDFSYGRLLSKPAGFWTDRLALHEAMYPDDAAPNPAHEALTAMESAGRLSAVVTQNTDGLHLAAGSRRVVELHGNNSRVVCLDCGERSDAAAARARVRDGDNPPHCDCGGLLKPDVVLFGESLPEDEMAEASRLARESDVFLAIGSSLTVEPAASLPTTAAQNGTLAVLNREETPADRHADYVFREDVTDLLPALADTVV</sequence>
<accession>A0ABD5PDC6</accession>
<dbReference type="EC" id="2.3.1.286" evidence="5"/>
<dbReference type="InterPro" id="IPR026591">
    <property type="entry name" value="Sirtuin_cat_small_dom_sf"/>
</dbReference>
<evidence type="ECO:0000313" key="5">
    <source>
        <dbReference type="EMBL" id="MFC4358916.1"/>
    </source>
</evidence>
<dbReference type="PANTHER" id="PTHR11085">
    <property type="entry name" value="NAD-DEPENDENT PROTEIN DEACYLASE SIRTUIN-5, MITOCHONDRIAL-RELATED"/>
    <property type="match status" value="1"/>
</dbReference>
<feature type="domain" description="Deacetylase sirtuin-type" evidence="4">
    <location>
        <begin position="1"/>
        <end position="248"/>
    </location>
</feature>
<dbReference type="InterPro" id="IPR003000">
    <property type="entry name" value="Sirtuin"/>
</dbReference>
<keyword evidence="1 5" id="KW-0808">Transferase</keyword>
<dbReference type="SUPFAM" id="SSF52467">
    <property type="entry name" value="DHS-like NAD/FAD-binding domain"/>
    <property type="match status" value="1"/>
</dbReference>
<comment type="caution">
    <text evidence="5">The sequence shown here is derived from an EMBL/GenBank/DDBJ whole genome shotgun (WGS) entry which is preliminary data.</text>
</comment>
<evidence type="ECO:0000256" key="3">
    <source>
        <dbReference type="PROSITE-ProRule" id="PRU00236"/>
    </source>
</evidence>
<dbReference type="CDD" id="cd01407">
    <property type="entry name" value="SIR2-fam"/>
    <property type="match status" value="1"/>
</dbReference>
<keyword evidence="6" id="KW-1185">Reference proteome</keyword>
<dbReference type="NCBIfam" id="NF001753">
    <property type="entry name" value="PRK00481.1-3"/>
    <property type="match status" value="1"/>
</dbReference>
<feature type="binding site" evidence="3">
    <location>
        <position position="132"/>
    </location>
    <ligand>
        <name>Zn(2+)</name>
        <dbReference type="ChEBI" id="CHEBI:29105"/>
    </ligand>
</feature>
<dbReference type="RefSeq" id="WP_267619852.1">
    <property type="nucleotide sequence ID" value="NZ_JAODIW010000004.1"/>
</dbReference>
<protein>
    <submittedName>
        <fullName evidence="5">NAD-dependent protein deacylase</fullName>
        <ecNumber evidence="5">2.3.1.286</ecNumber>
    </submittedName>
</protein>
<feature type="binding site" evidence="3">
    <location>
        <position position="156"/>
    </location>
    <ligand>
        <name>Zn(2+)</name>
        <dbReference type="ChEBI" id="CHEBI:29105"/>
    </ligand>
</feature>
<dbReference type="EMBL" id="JBHSDS010000007">
    <property type="protein sequence ID" value="MFC4358916.1"/>
    <property type="molecule type" value="Genomic_DNA"/>
</dbReference>
<keyword evidence="5" id="KW-0012">Acyltransferase</keyword>
<keyword evidence="2" id="KW-0520">NAD</keyword>
<proteinExistence type="predicted"/>
<dbReference type="GO" id="GO:0034979">
    <property type="term" value="F:NAD-dependent protein lysine deacetylase activity"/>
    <property type="evidence" value="ECO:0007669"/>
    <property type="project" value="UniProtKB-EC"/>
</dbReference>
<dbReference type="Gene3D" id="3.30.1600.10">
    <property type="entry name" value="SIR2/SIRT2 'Small Domain"/>
    <property type="match status" value="1"/>
</dbReference>
<dbReference type="PANTHER" id="PTHR11085:SF10">
    <property type="entry name" value="NAD-DEPENDENT PROTEIN DEACYLASE SIRTUIN-5, MITOCHONDRIAL-RELATED"/>
    <property type="match status" value="1"/>
</dbReference>
<dbReference type="Proteomes" id="UP001595921">
    <property type="component" value="Unassembled WGS sequence"/>
</dbReference>
<dbReference type="GO" id="GO:0046872">
    <property type="term" value="F:metal ion binding"/>
    <property type="evidence" value="ECO:0007669"/>
    <property type="project" value="UniProtKB-KW"/>
</dbReference>
<name>A0ABD5PDC6_9EURY</name>
<dbReference type="InterPro" id="IPR029035">
    <property type="entry name" value="DHS-like_NAD/FAD-binding_dom"/>
</dbReference>
<keyword evidence="3" id="KW-0479">Metal-binding</keyword>
<reference evidence="5 6" key="1">
    <citation type="journal article" date="2019" name="Int. J. Syst. Evol. Microbiol.">
        <title>The Global Catalogue of Microorganisms (GCM) 10K type strain sequencing project: providing services to taxonomists for standard genome sequencing and annotation.</title>
        <authorList>
            <consortium name="The Broad Institute Genomics Platform"/>
            <consortium name="The Broad Institute Genome Sequencing Center for Infectious Disease"/>
            <person name="Wu L."/>
            <person name="Ma J."/>
        </authorList>
    </citation>
    <scope>NUCLEOTIDE SEQUENCE [LARGE SCALE GENOMIC DNA]</scope>
    <source>
        <strain evidence="5 6">CGMCC 1.12553</strain>
    </source>
</reference>
<dbReference type="AlphaFoldDB" id="A0ABD5PDC6"/>
<evidence type="ECO:0000313" key="6">
    <source>
        <dbReference type="Proteomes" id="UP001595921"/>
    </source>
</evidence>
<evidence type="ECO:0000259" key="4">
    <source>
        <dbReference type="PROSITE" id="PS50305"/>
    </source>
</evidence>
<feature type="binding site" evidence="3">
    <location>
        <position position="154"/>
    </location>
    <ligand>
        <name>Zn(2+)</name>
        <dbReference type="ChEBI" id="CHEBI:29105"/>
    </ligand>
</feature>
<evidence type="ECO:0000256" key="2">
    <source>
        <dbReference type="ARBA" id="ARBA00023027"/>
    </source>
</evidence>
<dbReference type="Gene3D" id="3.40.50.1220">
    <property type="entry name" value="TPP-binding domain"/>
    <property type="match status" value="1"/>
</dbReference>